<gene>
    <name evidence="1" type="ORF">AMATHDRAFT_83081</name>
</gene>
<name>A0A2A9P0Q1_9AGAR</name>
<evidence type="ECO:0000313" key="2">
    <source>
        <dbReference type="Proteomes" id="UP000242287"/>
    </source>
</evidence>
<dbReference type="EMBL" id="KZ301969">
    <property type="protein sequence ID" value="PFH54607.1"/>
    <property type="molecule type" value="Genomic_DNA"/>
</dbReference>
<protein>
    <submittedName>
        <fullName evidence="1">Uncharacterized protein</fullName>
    </submittedName>
</protein>
<dbReference type="Proteomes" id="UP000242287">
    <property type="component" value="Unassembled WGS sequence"/>
</dbReference>
<proteinExistence type="predicted"/>
<accession>A0A2A9P0Q1</accession>
<dbReference type="AlphaFoldDB" id="A0A2A9P0Q1"/>
<sequence>MSTIALALIPTRRTPPNEAALIFPDISFGHNSISALSPNNEDGGDDILILAGSTFAGAVRHEMKQGCHTQQGPFHSSRSAIYCSEELTEPSNDEGMFEVSSSTLPPLIFPVSDTMCRLHSKSANSSLPSTLVLPPDYNAGMRIFYLI</sequence>
<keyword evidence="2" id="KW-1185">Reference proteome</keyword>
<reference evidence="1 2" key="1">
    <citation type="submission" date="2014-02" db="EMBL/GenBank/DDBJ databases">
        <title>Transposable element dynamics among asymbiotic and ectomycorrhizal Amanita fungi.</title>
        <authorList>
            <consortium name="DOE Joint Genome Institute"/>
            <person name="Hess J."/>
            <person name="Skrede I."/>
            <person name="Wolfe B."/>
            <person name="LaButti K."/>
            <person name="Ohm R.A."/>
            <person name="Grigoriev I.V."/>
            <person name="Pringle A."/>
        </authorList>
    </citation>
    <scope>NUCLEOTIDE SEQUENCE [LARGE SCALE GENOMIC DNA]</scope>
    <source>
        <strain evidence="1 2">SKay4041</strain>
    </source>
</reference>
<organism evidence="1 2">
    <name type="scientific">Amanita thiersii Skay4041</name>
    <dbReference type="NCBI Taxonomy" id="703135"/>
    <lineage>
        <taxon>Eukaryota</taxon>
        <taxon>Fungi</taxon>
        <taxon>Dikarya</taxon>
        <taxon>Basidiomycota</taxon>
        <taxon>Agaricomycotina</taxon>
        <taxon>Agaricomycetes</taxon>
        <taxon>Agaricomycetidae</taxon>
        <taxon>Agaricales</taxon>
        <taxon>Pluteineae</taxon>
        <taxon>Amanitaceae</taxon>
        <taxon>Amanita</taxon>
    </lineage>
</organism>
<evidence type="ECO:0000313" key="1">
    <source>
        <dbReference type="EMBL" id="PFH54607.1"/>
    </source>
</evidence>